<proteinExistence type="predicted"/>
<dbReference type="Proteomes" id="UP000241912">
    <property type="component" value="Unassembled WGS sequence"/>
</dbReference>
<evidence type="ECO:0000313" key="2">
    <source>
        <dbReference type="Proteomes" id="UP000241912"/>
    </source>
</evidence>
<feature type="non-terminal residue" evidence="1">
    <location>
        <position position="641"/>
    </location>
</feature>
<accession>A0A2P7NWR9</accession>
<evidence type="ECO:0000313" key="1">
    <source>
        <dbReference type="EMBL" id="PSJ17924.1"/>
    </source>
</evidence>
<reference evidence="1 2" key="1">
    <citation type="submission" date="2018-03" db="EMBL/GenBank/DDBJ databases">
        <title>Draft genome of Nitrosomonas supralitoralis APG5.</title>
        <authorList>
            <person name="Urakawa H."/>
            <person name="Lopez J.V."/>
        </authorList>
    </citation>
    <scope>NUCLEOTIDE SEQUENCE [LARGE SCALE GENOMIC DNA]</scope>
    <source>
        <strain evidence="1 2">APG5</strain>
    </source>
</reference>
<protein>
    <submittedName>
        <fullName evidence="1">Calcium-binding protein</fullName>
    </submittedName>
</protein>
<name>A0A2P7NWR9_9PROT</name>
<dbReference type="AlphaFoldDB" id="A0A2P7NWR9"/>
<organism evidence="1 2">
    <name type="scientific">Nitrosomonas supralitoralis</name>
    <dbReference type="NCBI Taxonomy" id="2116706"/>
    <lineage>
        <taxon>Bacteria</taxon>
        <taxon>Pseudomonadati</taxon>
        <taxon>Pseudomonadota</taxon>
        <taxon>Betaproteobacteria</taxon>
        <taxon>Nitrosomonadales</taxon>
        <taxon>Nitrosomonadaceae</taxon>
        <taxon>Nitrosomonas</taxon>
    </lineage>
</organism>
<gene>
    <name evidence="1" type="ORF">C7H79_05230</name>
</gene>
<comment type="caution">
    <text evidence="1">The sequence shown here is derived from an EMBL/GenBank/DDBJ whole genome shotgun (WGS) entry which is preliminary data.</text>
</comment>
<dbReference type="EMBL" id="PXXU01000011">
    <property type="protein sequence ID" value="PSJ17924.1"/>
    <property type="molecule type" value="Genomic_DNA"/>
</dbReference>
<keyword evidence="2" id="KW-1185">Reference proteome</keyword>
<sequence>MSDKQLEVLQTVVAMFNAAPGARYLNEFVLFLDNTGSSVKELASFLAQTDVFKQSLYSDTLSNTEFADQFVNNTAGLLVSKEDKAWAASEIVKMLDAGESRGDVLYWAATALASIDFTNIHWGATAQQFNHKIEVAAFYSIDQSGSATSLSVLQQVTEKVTNDISTVTAIKTLLASNNAGKVIDGYVKKALVFADLNGDHLLNPEEASSITDAFGNFFLPSIIGFGDLIASGGIDIATGMPFEGIMTAPAGATVITPLTTLVDKIVQDNAISVQSAVIKVLASLDLNTSIDLLHFDPIKEAIRTDIYPTEINNALKIHVASVQIQILVSQIAALLHGAGIAPDETTAIDWAYDTLAAMVGNSTDRIPLTSKSIIVKVIVGAAQLSGVDEAVLLKSAGLLADASQSIANLNLSIINTSQNSGNKLKILANIAAVQIVSENIEADMESGAAKGNVASTVRSTTGALFTNAITKAGSKVGDVNGDGKSDAHLLLPSSGGGSPAPSTNIFYLATNATAFSGTAANDILSISTASTWTPLIMTAVVLNGGAGINTISVQDGSSIALATVLNFTNLIFDATGVVGANNVTMSAAQHQNFTGTITALGTGVNGEQITISGDGNITTLTDIETYVLEDDSTNARTVTVT</sequence>